<feature type="domain" description="DUF6570" evidence="1">
    <location>
        <begin position="13"/>
        <end position="139"/>
    </location>
</feature>
<organism evidence="2 3">
    <name type="scientific">Mycena albidolilacea</name>
    <dbReference type="NCBI Taxonomy" id="1033008"/>
    <lineage>
        <taxon>Eukaryota</taxon>
        <taxon>Fungi</taxon>
        <taxon>Dikarya</taxon>
        <taxon>Basidiomycota</taxon>
        <taxon>Agaricomycotina</taxon>
        <taxon>Agaricomycetes</taxon>
        <taxon>Agaricomycetidae</taxon>
        <taxon>Agaricales</taxon>
        <taxon>Marasmiineae</taxon>
        <taxon>Mycenaceae</taxon>
        <taxon>Mycena</taxon>
    </lineage>
</organism>
<keyword evidence="3" id="KW-1185">Reference proteome</keyword>
<reference evidence="2" key="1">
    <citation type="submission" date="2023-03" db="EMBL/GenBank/DDBJ databases">
        <title>Massive genome expansion in bonnet fungi (Mycena s.s.) driven by repeated elements and novel gene families across ecological guilds.</title>
        <authorList>
            <consortium name="Lawrence Berkeley National Laboratory"/>
            <person name="Harder C.B."/>
            <person name="Miyauchi S."/>
            <person name="Viragh M."/>
            <person name="Kuo A."/>
            <person name="Thoen E."/>
            <person name="Andreopoulos B."/>
            <person name="Lu D."/>
            <person name="Skrede I."/>
            <person name="Drula E."/>
            <person name="Henrissat B."/>
            <person name="Morin E."/>
            <person name="Kohler A."/>
            <person name="Barry K."/>
            <person name="LaButti K."/>
            <person name="Morin E."/>
            <person name="Salamov A."/>
            <person name="Lipzen A."/>
            <person name="Mereny Z."/>
            <person name="Hegedus B."/>
            <person name="Baldrian P."/>
            <person name="Stursova M."/>
            <person name="Weitz H."/>
            <person name="Taylor A."/>
            <person name="Grigoriev I.V."/>
            <person name="Nagy L.G."/>
            <person name="Martin F."/>
            <person name="Kauserud H."/>
        </authorList>
    </citation>
    <scope>NUCLEOTIDE SEQUENCE</scope>
    <source>
        <strain evidence="2">CBHHK002</strain>
    </source>
</reference>
<proteinExistence type="predicted"/>
<gene>
    <name evidence="2" type="ORF">DFH08DRAFT_634319</name>
</gene>
<feature type="non-terminal residue" evidence="2">
    <location>
        <position position="1"/>
    </location>
</feature>
<comment type="caution">
    <text evidence="2">The sequence shown here is derived from an EMBL/GenBank/DDBJ whole genome shotgun (WGS) entry which is preliminary data.</text>
</comment>
<protein>
    <recommendedName>
        <fullName evidence="1">DUF6570 domain-containing protein</fullName>
    </recommendedName>
</protein>
<dbReference type="EMBL" id="JARIHO010000004">
    <property type="protein sequence ID" value="KAJ7363051.1"/>
    <property type="molecule type" value="Genomic_DNA"/>
</dbReference>
<evidence type="ECO:0000313" key="2">
    <source>
        <dbReference type="EMBL" id="KAJ7363051.1"/>
    </source>
</evidence>
<dbReference type="AlphaFoldDB" id="A0AAD7AN19"/>
<dbReference type="Proteomes" id="UP001218218">
    <property type="component" value="Unassembled WGS sequence"/>
</dbReference>
<dbReference type="Pfam" id="PF20209">
    <property type="entry name" value="DUF6570"/>
    <property type="match status" value="1"/>
</dbReference>
<evidence type="ECO:0000313" key="3">
    <source>
        <dbReference type="Proteomes" id="UP001218218"/>
    </source>
</evidence>
<name>A0AAD7AN19_9AGAR</name>
<feature type="non-terminal residue" evidence="2">
    <location>
        <position position="146"/>
    </location>
</feature>
<accession>A0AAD7AN19</accession>
<evidence type="ECO:0000259" key="1">
    <source>
        <dbReference type="Pfam" id="PF20209"/>
    </source>
</evidence>
<sequence>CRRCIKADKFISIPIYSWANGCWLGDIPPELSSLSYAEELVIARAHTTKCWAKINSSTSGNVCIHPHKISKLATVLPRPMSELYDEIVIIFVSEDQQATADMFRRTPFLVRRGYILRVLVWLKANNLLYHDIEIDMDALAEYPVDD</sequence>
<dbReference type="InterPro" id="IPR046700">
    <property type="entry name" value="DUF6570"/>
</dbReference>